<keyword evidence="3 5" id="KW-1133">Transmembrane helix</keyword>
<dbReference type="AlphaFoldDB" id="A0A084CPA9"/>
<gene>
    <name evidence="6" type="primary">ispZ</name>
    <name evidence="5" type="synonym">yciB</name>
    <name evidence="6" type="ORF">CF67_11019</name>
</gene>
<dbReference type="Proteomes" id="UP000053784">
    <property type="component" value="Unassembled WGS sequence"/>
</dbReference>
<dbReference type="eggNOG" id="COG2917">
    <property type="taxonomic scope" value="Bacteria"/>
</dbReference>
<comment type="subcellular location">
    <subcellularLocation>
        <location evidence="5">Cell inner membrane</location>
        <topology evidence="5">Multi-pass membrane protein</topology>
    </subcellularLocation>
</comment>
<organism evidence="6 7">
    <name type="scientific">Candidatus Photodesmus blepharonis</name>
    <dbReference type="NCBI Taxonomy" id="1179155"/>
    <lineage>
        <taxon>Bacteria</taxon>
        <taxon>Pseudomonadati</taxon>
        <taxon>Pseudomonadota</taxon>
        <taxon>Gammaproteobacteria</taxon>
        <taxon>Vibrionales</taxon>
        <taxon>Vibrionaceae</taxon>
        <taxon>Candidatus Photodesmus</taxon>
    </lineage>
</organism>
<comment type="similarity">
    <text evidence="5">Belongs to the YciB family.</text>
</comment>
<feature type="transmembrane region" description="Helical" evidence="5">
    <location>
        <begin position="65"/>
        <end position="82"/>
    </location>
</feature>
<feature type="transmembrane region" description="Helical" evidence="5">
    <location>
        <begin position="134"/>
        <end position="152"/>
    </location>
</feature>
<keyword evidence="5" id="KW-0997">Cell inner membrane</keyword>
<proteinExistence type="inferred from homology"/>
<dbReference type="Pfam" id="PF04279">
    <property type="entry name" value="IspA"/>
    <property type="match status" value="1"/>
</dbReference>
<dbReference type="STRING" id="1179155.CF67_11019"/>
<evidence type="ECO:0000256" key="5">
    <source>
        <dbReference type="HAMAP-Rule" id="MF_00189"/>
    </source>
</evidence>
<keyword evidence="7" id="KW-1185">Reference proteome</keyword>
<evidence type="ECO:0000256" key="1">
    <source>
        <dbReference type="ARBA" id="ARBA00022475"/>
    </source>
</evidence>
<comment type="caution">
    <text evidence="6">The sequence shown here is derived from an EMBL/GenBank/DDBJ whole genome shotgun (WGS) entry which is preliminary data.</text>
</comment>
<protein>
    <recommendedName>
        <fullName evidence="5">Inner membrane-spanning protein YciB</fullName>
    </recommendedName>
</protein>
<evidence type="ECO:0000313" key="6">
    <source>
        <dbReference type="EMBL" id="KEY91638.1"/>
    </source>
</evidence>
<feature type="transmembrane region" description="Helical" evidence="5">
    <location>
        <begin position="94"/>
        <end position="114"/>
    </location>
</feature>
<keyword evidence="1 5" id="KW-1003">Cell membrane</keyword>
<dbReference type="EMBL" id="JGVK01000003">
    <property type="protein sequence ID" value="KEY91638.1"/>
    <property type="molecule type" value="Genomic_DNA"/>
</dbReference>
<evidence type="ECO:0000256" key="3">
    <source>
        <dbReference type="ARBA" id="ARBA00022989"/>
    </source>
</evidence>
<dbReference type="InterPro" id="IPR006008">
    <property type="entry name" value="YciB"/>
</dbReference>
<dbReference type="GO" id="GO:0005886">
    <property type="term" value="C:plasma membrane"/>
    <property type="evidence" value="ECO:0007669"/>
    <property type="project" value="UniProtKB-SubCell"/>
</dbReference>
<comment type="function">
    <text evidence="5">Plays a role in cell envelope biogenesis, maintenance of cell envelope integrity and membrane homeostasis.</text>
</comment>
<reference evidence="6 7" key="1">
    <citation type="submission" date="2014-03" db="EMBL/GenBank/DDBJ databases">
        <title>Selection and divergence in the genomes of co-occurring obligate luminous symbionts with specific hosts.</title>
        <authorList>
            <person name="Hendry T.A."/>
            <person name="de Wet J.R."/>
            <person name="Dunlap P.V."/>
        </authorList>
    </citation>
    <scope>NUCLEOTIDE SEQUENCE [LARGE SCALE GENOMIC DNA]</scope>
    <source>
        <strain evidence="6 7">Ppalp.1</strain>
    </source>
</reference>
<evidence type="ECO:0000256" key="2">
    <source>
        <dbReference type="ARBA" id="ARBA00022692"/>
    </source>
</evidence>
<feature type="transmembrane region" description="Helical" evidence="5">
    <location>
        <begin position="37"/>
        <end position="58"/>
    </location>
</feature>
<keyword evidence="2 5" id="KW-0812">Transmembrane</keyword>
<dbReference type="NCBIfam" id="TIGR00997">
    <property type="entry name" value="ispZ"/>
    <property type="match status" value="1"/>
</dbReference>
<feature type="transmembrane region" description="Helical" evidence="5">
    <location>
        <begin position="164"/>
        <end position="183"/>
    </location>
</feature>
<evidence type="ECO:0000256" key="4">
    <source>
        <dbReference type="ARBA" id="ARBA00023136"/>
    </source>
</evidence>
<accession>A0A084CPA9</accession>
<dbReference type="PANTHER" id="PTHR36917">
    <property type="entry name" value="INTRACELLULAR SEPTATION PROTEIN A-RELATED"/>
    <property type="match status" value="1"/>
</dbReference>
<feature type="transmembrane region" description="Helical" evidence="5">
    <location>
        <begin position="12"/>
        <end position="31"/>
    </location>
</feature>
<evidence type="ECO:0000313" key="7">
    <source>
        <dbReference type="Proteomes" id="UP000053784"/>
    </source>
</evidence>
<sequence>MVRIPLHNSLLYVRVKQIIDFVPLLFFFILYKLYDVYIATGVLVIASTLQVIVTFVFYKEVKKMQLASFIILVVFGSMTIFLHDDNFIKWKVTITYTALSILLSASHLLGRPAIKGMLSKEITLPDDIWSKINWAWVCFFLFCAGLNIYISYEFSTDVWVNFKVFGLLIATFIFTLFTSIYIYKHMKKKEK</sequence>
<dbReference type="NCBIfam" id="NF001324">
    <property type="entry name" value="PRK00259.1-2"/>
    <property type="match status" value="1"/>
</dbReference>
<dbReference type="PANTHER" id="PTHR36917:SF1">
    <property type="entry name" value="INNER MEMBRANE-SPANNING PROTEIN YCIB"/>
    <property type="match status" value="1"/>
</dbReference>
<keyword evidence="4 5" id="KW-0472">Membrane</keyword>
<name>A0A084CPA9_9GAMM</name>
<dbReference type="HAMAP" id="MF_00189">
    <property type="entry name" value="YciB"/>
    <property type="match status" value="1"/>
</dbReference>